<feature type="compositionally biased region" description="Basic residues" evidence="1">
    <location>
        <begin position="1"/>
        <end position="13"/>
    </location>
</feature>
<feature type="region of interest" description="Disordered" evidence="1">
    <location>
        <begin position="181"/>
        <end position="256"/>
    </location>
</feature>
<gene>
    <name evidence="3" type="ORF">K466DRAFT_658839</name>
</gene>
<reference evidence="3 4" key="1">
    <citation type="journal article" date="2019" name="Nat. Ecol. Evol.">
        <title>Megaphylogeny resolves global patterns of mushroom evolution.</title>
        <authorList>
            <person name="Varga T."/>
            <person name="Krizsan K."/>
            <person name="Foldi C."/>
            <person name="Dima B."/>
            <person name="Sanchez-Garcia M."/>
            <person name="Sanchez-Ramirez S."/>
            <person name="Szollosi G.J."/>
            <person name="Szarkandi J.G."/>
            <person name="Papp V."/>
            <person name="Albert L."/>
            <person name="Andreopoulos W."/>
            <person name="Angelini C."/>
            <person name="Antonin V."/>
            <person name="Barry K.W."/>
            <person name="Bougher N.L."/>
            <person name="Buchanan P."/>
            <person name="Buyck B."/>
            <person name="Bense V."/>
            <person name="Catcheside P."/>
            <person name="Chovatia M."/>
            <person name="Cooper J."/>
            <person name="Damon W."/>
            <person name="Desjardin D."/>
            <person name="Finy P."/>
            <person name="Geml J."/>
            <person name="Haridas S."/>
            <person name="Hughes K."/>
            <person name="Justo A."/>
            <person name="Karasinski D."/>
            <person name="Kautmanova I."/>
            <person name="Kiss B."/>
            <person name="Kocsube S."/>
            <person name="Kotiranta H."/>
            <person name="LaButti K.M."/>
            <person name="Lechner B.E."/>
            <person name="Liimatainen K."/>
            <person name="Lipzen A."/>
            <person name="Lukacs Z."/>
            <person name="Mihaltcheva S."/>
            <person name="Morgado L.N."/>
            <person name="Niskanen T."/>
            <person name="Noordeloos M.E."/>
            <person name="Ohm R.A."/>
            <person name="Ortiz-Santana B."/>
            <person name="Ovrebo C."/>
            <person name="Racz N."/>
            <person name="Riley R."/>
            <person name="Savchenko A."/>
            <person name="Shiryaev A."/>
            <person name="Soop K."/>
            <person name="Spirin V."/>
            <person name="Szebenyi C."/>
            <person name="Tomsovsky M."/>
            <person name="Tulloss R.E."/>
            <person name="Uehling J."/>
            <person name="Grigoriev I.V."/>
            <person name="Vagvolgyi C."/>
            <person name="Papp T."/>
            <person name="Martin F.M."/>
            <person name="Miettinen O."/>
            <person name="Hibbett D.S."/>
            <person name="Nagy L.G."/>
        </authorList>
    </citation>
    <scope>NUCLEOTIDE SEQUENCE [LARGE SCALE GENOMIC DNA]</scope>
    <source>
        <strain evidence="3 4">HHB13444</strain>
    </source>
</reference>
<evidence type="ECO:0000313" key="4">
    <source>
        <dbReference type="Proteomes" id="UP000308197"/>
    </source>
</evidence>
<dbReference type="InParanoid" id="A0A5C3Q3L1"/>
<evidence type="ECO:0000313" key="3">
    <source>
        <dbReference type="EMBL" id="TFK93043.1"/>
    </source>
</evidence>
<evidence type="ECO:0000256" key="1">
    <source>
        <dbReference type="SAM" id="MobiDB-lite"/>
    </source>
</evidence>
<dbReference type="Proteomes" id="UP000308197">
    <property type="component" value="Unassembled WGS sequence"/>
</dbReference>
<name>A0A5C3Q3L1_9APHY</name>
<keyword evidence="2" id="KW-0472">Membrane</keyword>
<feature type="region of interest" description="Disordered" evidence="1">
    <location>
        <begin position="93"/>
        <end position="129"/>
    </location>
</feature>
<keyword evidence="2" id="KW-1133">Transmembrane helix</keyword>
<feature type="region of interest" description="Disordered" evidence="1">
    <location>
        <begin position="1"/>
        <end position="29"/>
    </location>
</feature>
<feature type="compositionally biased region" description="Basic and acidic residues" evidence="1">
    <location>
        <begin position="93"/>
        <end position="106"/>
    </location>
</feature>
<feature type="transmembrane region" description="Helical" evidence="2">
    <location>
        <begin position="366"/>
        <end position="386"/>
    </location>
</feature>
<feature type="region of interest" description="Disordered" evidence="1">
    <location>
        <begin position="272"/>
        <end position="313"/>
    </location>
</feature>
<sequence length="389" mass="43228">MSPIRTRRARAARGGRENRLVPEAAATTPAKSAFEFKKYPQTPRSARTAAPRKVAHRRSTIFVIEQAGKQQRHILADRRVQVNVAQDLVQRRKTIEPVHKPDHSPDSPETDVLDSELDSEEDEGDEERHVHWTDGIKNKAGSVVLPPLVPPMHFPLLRNKSRPSYPRSILQVSVYRDPLVTPRKPASATSSHLRGRTTPPSTPVFDFTTPGVTLRTQEQSRPRSQSASRSHPIVDADRTPTGLVEQHPFADDDTPLGCTTTVQTLRLQMRRSLSAQSGDASQDPSGSAVSQATMTEDAPRVRQLSPTPASDNTALFGVTNGVASPYQTVQGAIEEDSSDRDTLDSDSPPRIRPSLFRLPHNRIDRFIIFFSMFYFPIAIYMLLPVFGLV</sequence>
<accession>A0A5C3Q3L1</accession>
<dbReference type="EMBL" id="ML210988">
    <property type="protein sequence ID" value="TFK93043.1"/>
    <property type="molecule type" value="Genomic_DNA"/>
</dbReference>
<protein>
    <submittedName>
        <fullName evidence="3">Uncharacterized protein</fullName>
    </submittedName>
</protein>
<feature type="region of interest" description="Disordered" evidence="1">
    <location>
        <begin position="332"/>
        <end position="351"/>
    </location>
</feature>
<feature type="compositionally biased region" description="Polar residues" evidence="1">
    <location>
        <begin position="304"/>
        <end position="313"/>
    </location>
</feature>
<dbReference type="AlphaFoldDB" id="A0A5C3Q3L1"/>
<feature type="compositionally biased region" description="Acidic residues" evidence="1">
    <location>
        <begin position="108"/>
        <end position="125"/>
    </location>
</feature>
<organism evidence="3 4">
    <name type="scientific">Polyporus arcularius HHB13444</name>
    <dbReference type="NCBI Taxonomy" id="1314778"/>
    <lineage>
        <taxon>Eukaryota</taxon>
        <taxon>Fungi</taxon>
        <taxon>Dikarya</taxon>
        <taxon>Basidiomycota</taxon>
        <taxon>Agaricomycotina</taxon>
        <taxon>Agaricomycetes</taxon>
        <taxon>Polyporales</taxon>
        <taxon>Polyporaceae</taxon>
        <taxon>Polyporus</taxon>
    </lineage>
</organism>
<evidence type="ECO:0000256" key="2">
    <source>
        <dbReference type="SAM" id="Phobius"/>
    </source>
</evidence>
<feature type="compositionally biased region" description="Polar residues" evidence="1">
    <location>
        <begin position="272"/>
        <end position="294"/>
    </location>
</feature>
<feature type="compositionally biased region" description="Low complexity" evidence="1">
    <location>
        <begin position="217"/>
        <end position="230"/>
    </location>
</feature>
<feature type="compositionally biased region" description="Basic and acidic residues" evidence="1">
    <location>
        <begin position="339"/>
        <end position="349"/>
    </location>
</feature>
<keyword evidence="4" id="KW-1185">Reference proteome</keyword>
<keyword evidence="2" id="KW-0812">Transmembrane</keyword>
<proteinExistence type="predicted"/>